<sequence length="283" mass="30600">MGHIIGDHAYGESGIEFLLVDRGQPEQRVRRMRADVSFLVDLPEVYRDGDNSRLIPTGAINNTVLALGAQHTDAEPEAYALALAKRFLAAIPPVETVDLHLSSSELTHLETGAQPPGVRHFGAASLPRDHAHVTLPRDGEPVVRGGLRDIELFVTAGATFTGFARDAYTTTQIFTDRVFGARLDVTWQLAEGSAGRRCVRSRALQAVAGAFTAHTSRSSQHTFHELGAAVLDACPDVTLVRVEGAHLTRSLVDLSPFGRENDGRVYTASDSQRSTVSVVVNRT</sequence>
<dbReference type="Pfam" id="PF01014">
    <property type="entry name" value="Uricase"/>
    <property type="match status" value="1"/>
</dbReference>
<evidence type="ECO:0000256" key="5">
    <source>
        <dbReference type="RuleBase" id="RU004455"/>
    </source>
</evidence>
<dbReference type="EMBL" id="JAGIOH010000001">
    <property type="protein sequence ID" value="MBP2400954.1"/>
    <property type="molecule type" value="Genomic_DNA"/>
</dbReference>
<comment type="catalytic activity">
    <reaction evidence="5">
        <text>urate + O2 + H2O = 5-hydroxyisourate + H2O2</text>
        <dbReference type="Rhea" id="RHEA:21368"/>
        <dbReference type="ChEBI" id="CHEBI:15377"/>
        <dbReference type="ChEBI" id="CHEBI:15379"/>
        <dbReference type="ChEBI" id="CHEBI:16240"/>
        <dbReference type="ChEBI" id="CHEBI:17775"/>
        <dbReference type="ChEBI" id="CHEBI:18072"/>
        <dbReference type="EC" id="1.7.3.3"/>
    </reaction>
</comment>
<comment type="pathway">
    <text evidence="1">Purine metabolism; urate degradation; (S)-allantoin from urate: step 1/3.</text>
</comment>
<dbReference type="Proteomes" id="UP001519291">
    <property type="component" value="Unassembled WGS sequence"/>
</dbReference>
<dbReference type="PRINTS" id="PR00093">
    <property type="entry name" value="URICASE"/>
</dbReference>
<evidence type="ECO:0000256" key="3">
    <source>
        <dbReference type="ARBA" id="ARBA00022631"/>
    </source>
</evidence>
<evidence type="ECO:0000256" key="1">
    <source>
        <dbReference type="ARBA" id="ARBA00004831"/>
    </source>
</evidence>
<comment type="caution">
    <text evidence="6">The sequence shown here is derived from an EMBL/GenBank/DDBJ whole genome shotgun (WGS) entry which is preliminary data.</text>
</comment>
<evidence type="ECO:0000313" key="7">
    <source>
        <dbReference type="Proteomes" id="UP001519291"/>
    </source>
</evidence>
<dbReference type="EC" id="1.7.3.3" evidence="5"/>
<evidence type="ECO:0000256" key="4">
    <source>
        <dbReference type="ARBA" id="ARBA00023002"/>
    </source>
</evidence>
<keyword evidence="3 5" id="KW-0659">Purine metabolism</keyword>
<proteinExistence type="inferred from homology"/>
<dbReference type="PANTHER" id="PTHR42874:SF1">
    <property type="entry name" value="URICASE"/>
    <property type="match status" value="1"/>
</dbReference>
<dbReference type="SUPFAM" id="SSF55620">
    <property type="entry name" value="Tetrahydrobiopterin biosynthesis enzymes-like"/>
    <property type="match status" value="2"/>
</dbReference>
<evidence type="ECO:0000313" key="6">
    <source>
        <dbReference type="EMBL" id="MBP2400954.1"/>
    </source>
</evidence>
<keyword evidence="4 5" id="KW-0560">Oxidoreductase</keyword>
<dbReference type="RefSeq" id="WP_209513490.1">
    <property type="nucleotide sequence ID" value="NZ_JAGIOH010000001.1"/>
</dbReference>
<reference evidence="6 7" key="1">
    <citation type="submission" date="2021-03" db="EMBL/GenBank/DDBJ databases">
        <title>Sequencing the genomes of 1000 actinobacteria strains.</title>
        <authorList>
            <person name="Klenk H.-P."/>
        </authorList>
    </citation>
    <scope>NUCLEOTIDE SEQUENCE [LARGE SCALE GENOMIC DNA]</scope>
    <source>
        <strain evidence="6 7">DSM 41480</strain>
    </source>
</reference>
<comment type="similarity">
    <text evidence="2 5">Belongs to the uricase family.</text>
</comment>
<evidence type="ECO:0000256" key="2">
    <source>
        <dbReference type="ARBA" id="ARBA00009760"/>
    </source>
</evidence>
<accession>A0ABS4XWS0</accession>
<dbReference type="Gene3D" id="3.10.270.10">
    <property type="entry name" value="Urate Oxidase"/>
    <property type="match status" value="1"/>
</dbReference>
<dbReference type="GeneID" id="91567308"/>
<protein>
    <recommendedName>
        <fullName evidence="5">Uricase</fullName>
        <ecNumber evidence="5">1.7.3.3</ecNumber>
    </recommendedName>
</protein>
<dbReference type="InterPro" id="IPR002042">
    <property type="entry name" value="Uricase"/>
</dbReference>
<organism evidence="6 7">
    <name type="scientific">Streptomyces syringium</name>
    <dbReference type="NCBI Taxonomy" id="76729"/>
    <lineage>
        <taxon>Bacteria</taxon>
        <taxon>Bacillati</taxon>
        <taxon>Actinomycetota</taxon>
        <taxon>Actinomycetes</taxon>
        <taxon>Kitasatosporales</taxon>
        <taxon>Streptomycetaceae</taxon>
        <taxon>Streptomyces</taxon>
    </lineage>
</organism>
<gene>
    <name evidence="6" type="ORF">JO379_000423</name>
</gene>
<dbReference type="GO" id="GO:0004846">
    <property type="term" value="F:urate oxidase activity"/>
    <property type="evidence" value="ECO:0007669"/>
    <property type="project" value="UniProtKB-EC"/>
</dbReference>
<comment type="function">
    <text evidence="5">Catalyzes the oxidation of uric acid to 5-hydroxyisourate, which is further processed to form (S)-allantoin.</text>
</comment>
<keyword evidence="7" id="KW-1185">Reference proteome</keyword>
<name>A0ABS4XWS0_9ACTN</name>
<dbReference type="PANTHER" id="PTHR42874">
    <property type="entry name" value="URICASE"/>
    <property type="match status" value="1"/>
</dbReference>